<proteinExistence type="predicted"/>
<dbReference type="Proteomes" id="UP000050911">
    <property type="component" value="Unassembled WGS sequence"/>
</dbReference>
<evidence type="ECO:0000313" key="2">
    <source>
        <dbReference type="Proteomes" id="UP000050911"/>
    </source>
</evidence>
<keyword evidence="2" id="KW-1185">Reference proteome</keyword>
<dbReference type="EMBL" id="AZCX01000002">
    <property type="protein sequence ID" value="KRK48873.1"/>
    <property type="molecule type" value="Genomic_DNA"/>
</dbReference>
<evidence type="ECO:0000313" key="1">
    <source>
        <dbReference type="EMBL" id="KRK48873.1"/>
    </source>
</evidence>
<dbReference type="PATRIC" id="fig|1302272.5.peg.1201"/>
<dbReference type="AlphaFoldDB" id="A0A0R1HTK6"/>
<comment type="caution">
    <text evidence="1">The sequence shown here is derived from an EMBL/GenBank/DDBJ whole genome shotgun (WGS) entry which is preliminary data.</text>
</comment>
<sequence length="59" mass="6782">MYTLRILNANLVVKQKTNPRLTKNTNQGYQKIIGVNLFLNLNSQIITVTKKTRICGDYI</sequence>
<accession>A0A0R1HTK6</accession>
<name>A0A0R1HTK6_9LACO</name>
<reference evidence="1 2" key="1">
    <citation type="journal article" date="2015" name="Genome Announc.">
        <title>Expanding the biotechnology potential of lactobacilli through comparative genomics of 213 strains and associated genera.</title>
        <authorList>
            <person name="Sun Z."/>
            <person name="Harris H.M."/>
            <person name="McCann A."/>
            <person name="Guo C."/>
            <person name="Argimon S."/>
            <person name="Zhang W."/>
            <person name="Yang X."/>
            <person name="Jeffery I.B."/>
            <person name="Cooney J.C."/>
            <person name="Kagawa T.F."/>
            <person name="Liu W."/>
            <person name="Song Y."/>
            <person name="Salvetti E."/>
            <person name="Wrobel A."/>
            <person name="Rasinkangas P."/>
            <person name="Parkhill J."/>
            <person name="Rea M.C."/>
            <person name="O'Sullivan O."/>
            <person name="Ritari J."/>
            <person name="Douillard F.P."/>
            <person name="Paul Ross R."/>
            <person name="Yang R."/>
            <person name="Briner A.E."/>
            <person name="Felis G.E."/>
            <person name="de Vos W.M."/>
            <person name="Barrangou R."/>
            <person name="Klaenhammer T.R."/>
            <person name="Caufield P.W."/>
            <person name="Cui Y."/>
            <person name="Zhang H."/>
            <person name="O'Toole P.W."/>
        </authorList>
    </citation>
    <scope>NUCLEOTIDE SEQUENCE [LARGE SCALE GENOMIC DNA]</scope>
    <source>
        <strain evidence="1 2">JCM 15530</strain>
    </source>
</reference>
<organism evidence="1 2">
    <name type="scientific">Secundilactobacillus kimchicus JCM 15530</name>
    <dbReference type="NCBI Taxonomy" id="1302272"/>
    <lineage>
        <taxon>Bacteria</taxon>
        <taxon>Bacillati</taxon>
        <taxon>Bacillota</taxon>
        <taxon>Bacilli</taxon>
        <taxon>Lactobacillales</taxon>
        <taxon>Lactobacillaceae</taxon>
        <taxon>Secundilactobacillus</taxon>
    </lineage>
</organism>
<protein>
    <submittedName>
        <fullName evidence="1">Uncharacterized protein</fullName>
    </submittedName>
</protein>
<gene>
    <name evidence="1" type="ORF">FC96_GL001194</name>
</gene>